<evidence type="ECO:0000259" key="8">
    <source>
        <dbReference type="Pfam" id="PF03600"/>
    </source>
</evidence>
<proteinExistence type="predicted"/>
<feature type="transmembrane region" description="Helical" evidence="7">
    <location>
        <begin position="78"/>
        <end position="98"/>
    </location>
</feature>
<dbReference type="PANTHER" id="PTHR43652">
    <property type="entry name" value="BASIC AMINO ACID ANTIPORTER YFCC-RELATED"/>
    <property type="match status" value="1"/>
</dbReference>
<dbReference type="GO" id="GO:0005886">
    <property type="term" value="C:plasma membrane"/>
    <property type="evidence" value="ECO:0007669"/>
    <property type="project" value="TreeGrafter"/>
</dbReference>
<keyword evidence="5 7" id="KW-1133">Transmembrane helix</keyword>
<keyword evidence="2" id="KW-0813">Transport</keyword>
<evidence type="ECO:0000256" key="2">
    <source>
        <dbReference type="ARBA" id="ARBA00022448"/>
    </source>
</evidence>
<dbReference type="Pfam" id="PF03600">
    <property type="entry name" value="CitMHS"/>
    <property type="match status" value="1"/>
</dbReference>
<evidence type="ECO:0000313" key="9">
    <source>
        <dbReference type="EMBL" id="KIC57094.1"/>
    </source>
</evidence>
<reference evidence="9 10" key="1">
    <citation type="submission" date="2014-12" db="EMBL/GenBank/DDBJ databases">
        <title>Genome sequencing of Microbacterium hominis TPW29.</title>
        <authorList>
            <person name="Tan P.W."/>
            <person name="Chan K.-G."/>
        </authorList>
    </citation>
    <scope>NUCLEOTIDE SEQUENCE [LARGE SCALE GENOMIC DNA]</scope>
    <source>
        <strain evidence="9 10">TPW29</strain>
    </source>
</reference>
<feature type="domain" description="Citrate transporter-like" evidence="8">
    <location>
        <begin position="1"/>
        <end position="96"/>
    </location>
</feature>
<dbReference type="GO" id="GO:0055085">
    <property type="term" value="P:transmembrane transport"/>
    <property type="evidence" value="ECO:0007669"/>
    <property type="project" value="InterPro"/>
</dbReference>
<protein>
    <recommendedName>
        <fullName evidence="8">Citrate transporter-like domain-containing protein</fullName>
    </recommendedName>
</protein>
<accession>A0A0B4C7R5</accession>
<sequence>MLCVLTMVLGQFISNVATVLVVIPIAVAISQSLDVSVQPFMMALTVAGAAAFLTPVATPANLMVMQPGGYQFGDDGRLGLPLMFVYLAVAVLYVPLIWPF</sequence>
<dbReference type="InterPro" id="IPR051679">
    <property type="entry name" value="DASS-Related_Transporters"/>
</dbReference>
<comment type="subcellular location">
    <subcellularLocation>
        <location evidence="1">Membrane</location>
        <topology evidence="1">Multi-pass membrane protein</topology>
    </subcellularLocation>
</comment>
<feature type="transmembrane region" description="Helical" evidence="7">
    <location>
        <begin position="12"/>
        <end position="33"/>
    </location>
</feature>
<organism evidence="9 10">
    <name type="scientific">Microbacterium hominis</name>
    <dbReference type="NCBI Taxonomy" id="162426"/>
    <lineage>
        <taxon>Bacteria</taxon>
        <taxon>Bacillati</taxon>
        <taxon>Actinomycetota</taxon>
        <taxon>Actinomycetes</taxon>
        <taxon>Micrococcales</taxon>
        <taxon>Microbacteriaceae</taxon>
        <taxon>Microbacterium</taxon>
    </lineage>
</organism>
<evidence type="ECO:0000256" key="7">
    <source>
        <dbReference type="SAM" id="Phobius"/>
    </source>
</evidence>
<dbReference type="EMBL" id="JWSZ01000013">
    <property type="protein sequence ID" value="KIC57094.1"/>
    <property type="molecule type" value="Genomic_DNA"/>
</dbReference>
<dbReference type="Proteomes" id="UP000031202">
    <property type="component" value="Unassembled WGS sequence"/>
</dbReference>
<feature type="transmembrane region" description="Helical" evidence="7">
    <location>
        <begin position="39"/>
        <end position="57"/>
    </location>
</feature>
<evidence type="ECO:0000256" key="1">
    <source>
        <dbReference type="ARBA" id="ARBA00004141"/>
    </source>
</evidence>
<name>A0A0B4C7R5_9MICO</name>
<comment type="caution">
    <text evidence="9">The sequence shown here is derived from an EMBL/GenBank/DDBJ whole genome shotgun (WGS) entry which is preliminary data.</text>
</comment>
<evidence type="ECO:0000256" key="3">
    <source>
        <dbReference type="ARBA" id="ARBA00022692"/>
    </source>
</evidence>
<evidence type="ECO:0000256" key="4">
    <source>
        <dbReference type="ARBA" id="ARBA00022737"/>
    </source>
</evidence>
<evidence type="ECO:0000313" key="10">
    <source>
        <dbReference type="Proteomes" id="UP000031202"/>
    </source>
</evidence>
<gene>
    <name evidence="9" type="ORF">RM52_11455</name>
</gene>
<dbReference type="AlphaFoldDB" id="A0A0B4C7R5"/>
<evidence type="ECO:0000256" key="5">
    <source>
        <dbReference type="ARBA" id="ARBA00022989"/>
    </source>
</evidence>
<evidence type="ECO:0000256" key="6">
    <source>
        <dbReference type="ARBA" id="ARBA00023136"/>
    </source>
</evidence>
<keyword evidence="4" id="KW-0677">Repeat</keyword>
<keyword evidence="6 7" id="KW-0472">Membrane</keyword>
<dbReference type="InterPro" id="IPR004680">
    <property type="entry name" value="Cit_transptr-like_dom"/>
</dbReference>
<dbReference type="PANTHER" id="PTHR43652:SF2">
    <property type="entry name" value="BASIC AMINO ACID ANTIPORTER YFCC-RELATED"/>
    <property type="match status" value="1"/>
</dbReference>
<keyword evidence="3 7" id="KW-0812">Transmembrane</keyword>